<keyword evidence="2" id="KW-1185">Reference proteome</keyword>
<evidence type="ECO:0000313" key="1">
    <source>
        <dbReference type="EMBL" id="EJK72822.1"/>
    </source>
</evidence>
<name>K0TMN0_THAOC</name>
<gene>
    <name evidence="1" type="ORF">THAOC_05607</name>
</gene>
<organism evidence="1 2">
    <name type="scientific">Thalassiosira oceanica</name>
    <name type="common">Marine diatom</name>
    <dbReference type="NCBI Taxonomy" id="159749"/>
    <lineage>
        <taxon>Eukaryota</taxon>
        <taxon>Sar</taxon>
        <taxon>Stramenopiles</taxon>
        <taxon>Ochrophyta</taxon>
        <taxon>Bacillariophyta</taxon>
        <taxon>Coscinodiscophyceae</taxon>
        <taxon>Thalassiosirophycidae</taxon>
        <taxon>Thalassiosirales</taxon>
        <taxon>Thalassiosiraceae</taxon>
        <taxon>Thalassiosira</taxon>
    </lineage>
</organism>
<protein>
    <submittedName>
        <fullName evidence="1">Uncharacterized protein</fullName>
    </submittedName>
</protein>
<reference evidence="1 2" key="1">
    <citation type="journal article" date="2012" name="Genome Biol.">
        <title>Genome and low-iron response of an oceanic diatom adapted to chronic iron limitation.</title>
        <authorList>
            <person name="Lommer M."/>
            <person name="Specht M."/>
            <person name="Roy A.S."/>
            <person name="Kraemer L."/>
            <person name="Andreson R."/>
            <person name="Gutowska M.A."/>
            <person name="Wolf J."/>
            <person name="Bergner S.V."/>
            <person name="Schilhabel M.B."/>
            <person name="Klostermeier U.C."/>
            <person name="Beiko R.G."/>
            <person name="Rosenstiel P."/>
            <person name="Hippler M."/>
            <person name="Laroche J."/>
        </authorList>
    </citation>
    <scope>NUCLEOTIDE SEQUENCE [LARGE SCALE GENOMIC DNA]</scope>
    <source>
        <strain evidence="1 2">CCMP1005</strain>
    </source>
</reference>
<sequence>KKVYAGEKGNLASLDFENNAIVDGGNEWINYVDIHSQNDDVDPVITDYSMDMLSDDHKWYNVHLAKVNRKKNDLLDAEREAKNERLAILASLIRNVYINEEWVAQEYLRRCKAGAWKPEKVLVLAYAN</sequence>
<evidence type="ECO:0000313" key="2">
    <source>
        <dbReference type="Proteomes" id="UP000266841"/>
    </source>
</evidence>
<dbReference type="EMBL" id="AGNL01005248">
    <property type="protein sequence ID" value="EJK72822.1"/>
    <property type="molecule type" value="Genomic_DNA"/>
</dbReference>
<dbReference type="Proteomes" id="UP000266841">
    <property type="component" value="Unassembled WGS sequence"/>
</dbReference>
<comment type="caution">
    <text evidence="1">The sequence shown here is derived from an EMBL/GenBank/DDBJ whole genome shotgun (WGS) entry which is preliminary data.</text>
</comment>
<feature type="non-terminal residue" evidence="1">
    <location>
        <position position="1"/>
    </location>
</feature>
<dbReference type="AlphaFoldDB" id="K0TMN0"/>
<accession>K0TMN0</accession>
<proteinExistence type="predicted"/>